<evidence type="ECO:0000256" key="4">
    <source>
        <dbReference type="SAM" id="MobiDB-lite"/>
    </source>
</evidence>
<comment type="caution">
    <text evidence="6">The sequence shown here is derived from an EMBL/GenBank/DDBJ whole genome shotgun (WGS) entry which is preliminary data.</text>
</comment>
<evidence type="ECO:0000256" key="2">
    <source>
        <dbReference type="ARBA" id="ARBA00022737"/>
    </source>
</evidence>
<dbReference type="SUPFAM" id="SSF52058">
    <property type="entry name" value="L domain-like"/>
    <property type="match status" value="2"/>
</dbReference>
<feature type="domain" description="Disease resistance R13L4/SHOC-2-like LRR" evidence="5">
    <location>
        <begin position="255"/>
        <end position="342"/>
    </location>
</feature>
<evidence type="ECO:0000313" key="6">
    <source>
        <dbReference type="EMBL" id="GCC32847.1"/>
    </source>
</evidence>
<dbReference type="OrthoDB" id="660555at2759"/>
<feature type="region of interest" description="Disordered" evidence="4">
    <location>
        <begin position="1"/>
        <end position="26"/>
    </location>
</feature>
<dbReference type="Gene3D" id="3.80.10.10">
    <property type="entry name" value="Ribonuclease Inhibitor"/>
    <property type="match status" value="4"/>
</dbReference>
<reference evidence="6 7" key="1">
    <citation type="journal article" date="2018" name="Nat. Ecol. Evol.">
        <title>Shark genomes provide insights into elasmobranch evolution and the origin of vertebrates.</title>
        <authorList>
            <person name="Hara Y"/>
            <person name="Yamaguchi K"/>
            <person name="Onimaru K"/>
            <person name="Kadota M"/>
            <person name="Koyanagi M"/>
            <person name="Keeley SD"/>
            <person name="Tatsumi K"/>
            <person name="Tanaka K"/>
            <person name="Motone F"/>
            <person name="Kageyama Y"/>
            <person name="Nozu R"/>
            <person name="Adachi N"/>
            <person name="Nishimura O"/>
            <person name="Nakagawa R"/>
            <person name="Tanegashima C"/>
            <person name="Kiyatake I"/>
            <person name="Matsumoto R"/>
            <person name="Murakumo K"/>
            <person name="Nishida K"/>
            <person name="Terakita A"/>
            <person name="Kuratani S"/>
            <person name="Sato K"/>
            <person name="Hyodo S Kuraku.S."/>
        </authorList>
    </citation>
    <scope>NUCLEOTIDE SEQUENCE [LARGE SCALE GENOMIC DNA]</scope>
</reference>
<dbReference type="FunFam" id="3.80.10.10:FF:000206">
    <property type="entry name" value="leucine-rich repeat-containing protein 40"/>
    <property type="match status" value="1"/>
</dbReference>
<dbReference type="FunFam" id="3.80.10.10:FF:000193">
    <property type="entry name" value="Leucine-rich repeat-containing protein 40"/>
    <property type="match status" value="1"/>
</dbReference>
<dbReference type="FunFam" id="3.80.10.10:FF:000116">
    <property type="entry name" value="Leucine-rich repeat-containing protein 40"/>
    <property type="match status" value="1"/>
</dbReference>
<keyword evidence="7" id="KW-1185">Reference proteome</keyword>
<dbReference type="STRING" id="137246.A0A401SR34"/>
<dbReference type="SMART" id="SM00369">
    <property type="entry name" value="LRR_TYP"/>
    <property type="match status" value="14"/>
</dbReference>
<dbReference type="EMBL" id="BEZZ01000466">
    <property type="protein sequence ID" value="GCC32847.1"/>
    <property type="molecule type" value="Genomic_DNA"/>
</dbReference>
<proteinExistence type="predicted"/>
<dbReference type="OMA" id="CMLHKLT"/>
<gene>
    <name evidence="6" type="ORF">chiPu_0011311</name>
</gene>
<keyword evidence="1" id="KW-0433">Leucine-rich repeat</keyword>
<keyword evidence="2" id="KW-0677">Repeat</keyword>
<dbReference type="SMART" id="SM00364">
    <property type="entry name" value="LRR_BAC"/>
    <property type="match status" value="10"/>
</dbReference>
<dbReference type="AlphaFoldDB" id="A0A401SR34"/>
<dbReference type="Pfam" id="PF23598">
    <property type="entry name" value="LRR_14"/>
    <property type="match status" value="1"/>
</dbReference>
<dbReference type="InterPro" id="IPR001611">
    <property type="entry name" value="Leu-rich_rpt"/>
</dbReference>
<sequence length="603" mass="67785">MSRREGSKFASRRPGSAFQPRATEAPVPAGLIKTARKSGQLNLSNRELSEVPQSVWRINVDPPEESHLNVSFTASDRWWDQTDLIKLILASNKLQCLSEDIQLLPALTVLDVHDNLLSSLPCAIGQLSKLQKLNISHNKLKELPDELWDLTSLKSLYLHHNELEWIQEGIGKLIHLEELDVSSNQLKAVPSTLGELSSLLKFILANNKLKCIPSDISKMRSLKLLDATYNELECVPPELANMVSLQQLYLRHNKLRHLPQFPSCKYLKELHVGNNQIEHLGSEHLKNLCAITVLELRDNKLKSLPDEILMLQDLERLDLTNNDISSLPYALGNLPKLKSVLLEGNPLRSIRRDIINRGTQELLKYLRSRIQEDTTGQDNSASATAMTLPSESMINMYVLGTQKLLEYSDRKATIVPDAVFDAADGVPITTVNLSKNLLTGVPSRISEFKATVTDVNLGFNKLSSVSLELCTLEFLIHLDLRNNLLTSLPMEIKQLQHLQIVILSFNRFKEFPNALYHIPALETILISNNQMGSIDAFQLMQLDKLTTLDMQNNDLMQVPPELGSCVNLRTLLLEGNPFRNPRAAILARGTAAVLEYLRNRIPT</sequence>
<dbReference type="InterPro" id="IPR032675">
    <property type="entry name" value="LRR_dom_sf"/>
</dbReference>
<dbReference type="InterPro" id="IPR003591">
    <property type="entry name" value="Leu-rich_rpt_typical-subtyp"/>
</dbReference>
<dbReference type="PANTHER" id="PTHR48051">
    <property type="match status" value="1"/>
</dbReference>
<dbReference type="Proteomes" id="UP000287033">
    <property type="component" value="Unassembled WGS sequence"/>
</dbReference>
<evidence type="ECO:0000259" key="5">
    <source>
        <dbReference type="Pfam" id="PF23598"/>
    </source>
</evidence>
<dbReference type="PROSITE" id="PS51450">
    <property type="entry name" value="LRR"/>
    <property type="match status" value="4"/>
</dbReference>
<evidence type="ECO:0000256" key="1">
    <source>
        <dbReference type="ARBA" id="ARBA00022614"/>
    </source>
</evidence>
<protein>
    <recommendedName>
        <fullName evidence="3">Leucine-rich repeat-containing protein 40</fullName>
    </recommendedName>
</protein>
<organism evidence="6 7">
    <name type="scientific">Chiloscyllium punctatum</name>
    <name type="common">Brownbanded bambooshark</name>
    <name type="synonym">Hemiscyllium punctatum</name>
    <dbReference type="NCBI Taxonomy" id="137246"/>
    <lineage>
        <taxon>Eukaryota</taxon>
        <taxon>Metazoa</taxon>
        <taxon>Chordata</taxon>
        <taxon>Craniata</taxon>
        <taxon>Vertebrata</taxon>
        <taxon>Chondrichthyes</taxon>
        <taxon>Elasmobranchii</taxon>
        <taxon>Galeomorphii</taxon>
        <taxon>Galeoidea</taxon>
        <taxon>Orectolobiformes</taxon>
        <taxon>Hemiscylliidae</taxon>
        <taxon>Chiloscyllium</taxon>
    </lineage>
</organism>
<dbReference type="GO" id="GO:0005737">
    <property type="term" value="C:cytoplasm"/>
    <property type="evidence" value="ECO:0007669"/>
    <property type="project" value="TreeGrafter"/>
</dbReference>
<evidence type="ECO:0000256" key="3">
    <source>
        <dbReference type="ARBA" id="ARBA00071450"/>
    </source>
</evidence>
<dbReference type="InterPro" id="IPR055414">
    <property type="entry name" value="LRR_R13L4/SHOC2-like"/>
</dbReference>
<dbReference type="PANTHER" id="PTHR48051:SF1">
    <property type="entry name" value="RAS SUPPRESSOR PROTEIN 1"/>
    <property type="match status" value="1"/>
</dbReference>
<accession>A0A401SR34</accession>
<evidence type="ECO:0000313" key="7">
    <source>
        <dbReference type="Proteomes" id="UP000287033"/>
    </source>
</evidence>
<dbReference type="InterPro" id="IPR050216">
    <property type="entry name" value="LRR_domain-containing"/>
</dbReference>
<dbReference type="Pfam" id="PF13855">
    <property type="entry name" value="LRR_8"/>
    <property type="match status" value="3"/>
</dbReference>
<name>A0A401SR34_CHIPU</name>